<feature type="domain" description="Integrase catalytic" evidence="3">
    <location>
        <begin position="1084"/>
        <end position="1156"/>
    </location>
</feature>
<feature type="domain" description="Reverse transcriptase" evidence="2">
    <location>
        <begin position="415"/>
        <end position="594"/>
    </location>
</feature>
<dbReference type="InterPro" id="IPR002156">
    <property type="entry name" value="RNaseH_domain"/>
</dbReference>
<dbReference type="InterPro" id="IPR043128">
    <property type="entry name" value="Rev_trsase/Diguanyl_cyclase"/>
</dbReference>
<protein>
    <submittedName>
        <fullName evidence="5">Uncharacterized protein LOC104748784</fullName>
    </submittedName>
</protein>
<dbReference type="InterPro" id="IPR043502">
    <property type="entry name" value="DNA/RNA_pol_sf"/>
</dbReference>
<dbReference type="Pfam" id="PF17919">
    <property type="entry name" value="RT_RNaseH_2"/>
    <property type="match status" value="2"/>
</dbReference>
<dbReference type="InterPro" id="IPR041588">
    <property type="entry name" value="Integrase_H2C2"/>
</dbReference>
<dbReference type="Pfam" id="PF17921">
    <property type="entry name" value="Integrase_H2C2"/>
    <property type="match status" value="1"/>
</dbReference>
<dbReference type="RefSeq" id="XP_019092364.1">
    <property type="nucleotide sequence ID" value="XM_019236819.1"/>
</dbReference>
<feature type="domain" description="Reverse transcriptase" evidence="2">
    <location>
        <begin position="1"/>
        <end position="115"/>
    </location>
</feature>
<keyword evidence="4" id="KW-1185">Reference proteome</keyword>
<evidence type="ECO:0000313" key="5">
    <source>
        <dbReference type="RefSeq" id="XP_019092364.1"/>
    </source>
</evidence>
<dbReference type="PANTHER" id="PTHR37984">
    <property type="entry name" value="PROTEIN CBG26694"/>
    <property type="match status" value="1"/>
</dbReference>
<reference evidence="4" key="1">
    <citation type="journal article" date="2014" name="Nat. Commun.">
        <title>The emerging biofuel crop Camelina sativa retains a highly undifferentiated hexaploid genome structure.</title>
        <authorList>
            <person name="Kagale S."/>
            <person name="Koh C."/>
            <person name="Nixon J."/>
            <person name="Bollina V."/>
            <person name="Clarke W.E."/>
            <person name="Tuteja R."/>
            <person name="Spillane C."/>
            <person name="Robinson S.J."/>
            <person name="Links M.G."/>
            <person name="Clarke C."/>
            <person name="Higgins E.E."/>
            <person name="Huebert T."/>
            <person name="Sharpe A.G."/>
            <person name="Parkin I.A."/>
        </authorList>
    </citation>
    <scope>NUCLEOTIDE SEQUENCE [LARGE SCALE GENOMIC DNA]</scope>
    <source>
        <strain evidence="4">cv. DH55</strain>
    </source>
</reference>
<dbReference type="PROSITE" id="PS50878">
    <property type="entry name" value="RT_POL"/>
    <property type="match status" value="2"/>
</dbReference>
<evidence type="ECO:0000259" key="3">
    <source>
        <dbReference type="PROSITE" id="PS50994"/>
    </source>
</evidence>
<evidence type="ECO:0000313" key="4">
    <source>
        <dbReference type="Proteomes" id="UP000694864"/>
    </source>
</evidence>
<dbReference type="PROSITE" id="PS50994">
    <property type="entry name" value="INTEGRASE"/>
    <property type="match status" value="1"/>
</dbReference>
<keyword evidence="1" id="KW-0511">Multifunctional enzyme</keyword>
<dbReference type="Proteomes" id="UP000694864">
    <property type="component" value="Chromosome 15"/>
</dbReference>
<dbReference type="InterPro" id="IPR050951">
    <property type="entry name" value="Retrovirus_Pol_polyprotein"/>
</dbReference>
<dbReference type="InterPro" id="IPR000477">
    <property type="entry name" value="RT_dom"/>
</dbReference>
<organism evidence="4 5">
    <name type="scientific">Camelina sativa</name>
    <name type="common">False flax</name>
    <name type="synonym">Myagrum sativum</name>
    <dbReference type="NCBI Taxonomy" id="90675"/>
    <lineage>
        <taxon>Eukaryota</taxon>
        <taxon>Viridiplantae</taxon>
        <taxon>Streptophyta</taxon>
        <taxon>Embryophyta</taxon>
        <taxon>Tracheophyta</taxon>
        <taxon>Spermatophyta</taxon>
        <taxon>Magnoliopsida</taxon>
        <taxon>eudicotyledons</taxon>
        <taxon>Gunneridae</taxon>
        <taxon>Pentapetalae</taxon>
        <taxon>rosids</taxon>
        <taxon>malvids</taxon>
        <taxon>Brassicales</taxon>
        <taxon>Brassicaceae</taxon>
        <taxon>Camelineae</taxon>
        <taxon>Camelina</taxon>
    </lineage>
</organism>
<reference evidence="5" key="2">
    <citation type="submission" date="2025-08" db="UniProtKB">
        <authorList>
            <consortium name="RefSeq"/>
        </authorList>
    </citation>
    <scope>IDENTIFICATION</scope>
    <source>
        <tissue evidence="5">Leaf</tissue>
    </source>
</reference>
<dbReference type="Gene3D" id="3.30.420.10">
    <property type="entry name" value="Ribonuclease H-like superfamily/Ribonuclease H"/>
    <property type="match status" value="3"/>
</dbReference>
<gene>
    <name evidence="5" type="primary">LOC104748784</name>
</gene>
<dbReference type="InterPro" id="IPR036397">
    <property type="entry name" value="RNaseH_sf"/>
</dbReference>
<dbReference type="PANTHER" id="PTHR37984:SF5">
    <property type="entry name" value="PROTEIN NYNRIN-LIKE"/>
    <property type="match status" value="1"/>
</dbReference>
<dbReference type="CDD" id="cd09274">
    <property type="entry name" value="RNase_HI_RT_Ty3"/>
    <property type="match status" value="2"/>
</dbReference>
<dbReference type="Gene3D" id="3.10.10.10">
    <property type="entry name" value="HIV Type 1 Reverse Transcriptase, subunit A, domain 1"/>
    <property type="match status" value="1"/>
</dbReference>
<dbReference type="CDD" id="cd01647">
    <property type="entry name" value="RT_LTR"/>
    <property type="match status" value="2"/>
</dbReference>
<evidence type="ECO:0000259" key="2">
    <source>
        <dbReference type="PROSITE" id="PS50878"/>
    </source>
</evidence>
<dbReference type="InterPro" id="IPR001584">
    <property type="entry name" value="Integrase_cat-core"/>
</dbReference>
<dbReference type="InterPro" id="IPR041577">
    <property type="entry name" value="RT_RNaseH_2"/>
</dbReference>
<dbReference type="Gene3D" id="3.30.70.270">
    <property type="match status" value="4"/>
</dbReference>
<dbReference type="Gene3D" id="1.10.340.70">
    <property type="match status" value="1"/>
</dbReference>
<name>A0ABM1R026_CAMSA</name>
<accession>A0ABM1R026</accession>
<dbReference type="Gene3D" id="3.10.20.370">
    <property type="match status" value="2"/>
</dbReference>
<dbReference type="GeneID" id="104748784"/>
<sequence length="1344" mass="152076">MDAFSGYNQIAMSSADREKTAFITDRGTYCYKVMPFGLKNAGATYQRLVNMMFADLLGKTMEVYIDDMLVKSLIAEQHVQHLAECFDILDQFQMKLNPTKCTFGVTSGEFLGYIVTERGIEANPKQIEAILGLPSPTNKREVQRLTGRIAALNRFIARSTDKCLPFYQPLRGNKDFHWDEESDIAFRQLKEYLTCHPVLVKPEDGERLYLYVSVSCSAVSGVLVRDDRGDQKPIFYTSKALNDAESRYPTLEKLALAVIVAARKLRPYFQSHSIVVFTDQPLRTILHSPLQSGRMAKWAVEHSEYDIEYRSRPSLKSQVLADFITELSPELDDPTPAVEQWTMFVDGSSAKLIAFLQSRASTFAWSTKDMVGISPEVMCHKLNINPTFKPIRQKRRRLGPDRAKAVQDEVERLLKADQIMEVQYPDWLANPVVVKKKNGKWRVCVDFTDLNKACPKDSFPLPHIDRLVEATAGNQLLSFMDAFSGYNQIAMSSADREKTAFITDRGTYCYKVMPFGLKNARATYQRLVNMMFADLLGKTMEVYIDDMLVKSLIAEQHVQHLAECFDILDQFQMKLNPTKCTFGVTSGEFLGYIVTERGIEVNPKQIEAILGLPSPTNKREVQRLTGRIAALNRFIARSTDKCLPFYQPLRGNKDFHWDEESDIAFRQLKEYLTCHPVLVKPEDGETLYLYVSVSSSAVSGVLVRDDRGDQKPIFYTSKALNDAESRYPTLEKLALAVIVAARKLRPYFQSHSIVVFTDQPLRTILHSPLQSGRMAKWAVEHSEYDIEYRSRPSLKSQVLADFITELSPELDDPTPAVEQWTMFVDGSSTNQGSGVGLILRSPTGEILEQALMLNFKASNNETEYEAVLAGLRLAQGLGVKHLQVFCDSQLVPRNENASADAHAALANRSDPELRRTIPIECIEAPSINSDSQIALINDDPIPMEVDEPIEDMADVVEPPEDWQTEIKLYISDGTVPADRWAARRLKARSARYILLDGELFRWSASGVFLTCVTRDEAERIMMEVHEGEGGNHSGGRALALKIKKDGHYWPTMMGDCETFAAKCEACQRHGPMQHVPPELLNTVTAPYPFMRWAMDAIGPLPASKSKKYVLMLTDYFTKWVEAESFTRIQSLDVTNFIWKNIICRHGLPYEIVTDNGNGQAEATNKLIVDGLKKQLGRRKGAWADHLDGVLWSYRTTPRRSTGQSPFSLAYGLEALAPAEAGVPTLRRTMMVDNPKLNDEMLIDHNDLAEELRDKALVRMQHYQDAAARYYNKTVRQRRFNEGDLVLREVFENTKEVNAGKLGARWEGPYLVSRAVCPGVYELLTMAGERIKNSWNAAYLKRYYS</sequence>
<dbReference type="SUPFAM" id="SSF56672">
    <property type="entry name" value="DNA/RNA polymerases"/>
    <property type="match status" value="2"/>
</dbReference>
<dbReference type="Pfam" id="PF00078">
    <property type="entry name" value="RVT_1"/>
    <property type="match status" value="2"/>
</dbReference>
<evidence type="ECO:0000256" key="1">
    <source>
        <dbReference type="ARBA" id="ARBA00023268"/>
    </source>
</evidence>
<dbReference type="SUPFAM" id="SSF53098">
    <property type="entry name" value="Ribonuclease H-like"/>
    <property type="match status" value="2"/>
</dbReference>
<proteinExistence type="predicted"/>
<dbReference type="InterPro" id="IPR012337">
    <property type="entry name" value="RNaseH-like_sf"/>
</dbReference>
<dbReference type="Pfam" id="PF13456">
    <property type="entry name" value="RVT_3"/>
    <property type="match status" value="1"/>
</dbReference>